<dbReference type="RefSeq" id="WP_092755452.1">
    <property type="nucleotide sequence ID" value="NZ_FOCG01000002.1"/>
</dbReference>
<protein>
    <recommendedName>
        <fullName evidence="3">TRASH domain-containing protein</fullName>
    </recommendedName>
</protein>
<proteinExistence type="predicted"/>
<evidence type="ECO:0008006" key="3">
    <source>
        <dbReference type="Google" id="ProtNLM"/>
    </source>
</evidence>
<reference evidence="1 2" key="1">
    <citation type="submission" date="2016-10" db="EMBL/GenBank/DDBJ databases">
        <authorList>
            <person name="de Groot N.N."/>
        </authorList>
    </citation>
    <scope>NUCLEOTIDE SEQUENCE [LARGE SCALE GENOMIC DNA]</scope>
    <source>
        <strain evidence="1 2">CGMCC 1.5070</strain>
    </source>
</reference>
<evidence type="ECO:0000313" key="1">
    <source>
        <dbReference type="EMBL" id="SEM99688.1"/>
    </source>
</evidence>
<accession>A0A1H8CZB0</accession>
<evidence type="ECO:0000313" key="2">
    <source>
        <dbReference type="Proteomes" id="UP000199158"/>
    </source>
</evidence>
<gene>
    <name evidence="1" type="ORF">SAMN05216180_2390</name>
</gene>
<name>A0A1H8CZB0_9FIRM</name>
<dbReference type="STRING" id="474960.SAMN05216180_2390"/>
<sequence>MKYLRNEDGEIVTCKTCKQALTDKMELEYSQEATELFCSPNCAMDFYFNRMESKPVTFEEALELIK</sequence>
<organism evidence="1 2">
    <name type="scientific">Hydrogenoanaerobacterium saccharovorans</name>
    <dbReference type="NCBI Taxonomy" id="474960"/>
    <lineage>
        <taxon>Bacteria</taxon>
        <taxon>Bacillati</taxon>
        <taxon>Bacillota</taxon>
        <taxon>Clostridia</taxon>
        <taxon>Eubacteriales</taxon>
        <taxon>Oscillospiraceae</taxon>
        <taxon>Hydrogenoanaerobacterium</taxon>
    </lineage>
</organism>
<keyword evidence="2" id="KW-1185">Reference proteome</keyword>
<dbReference type="Proteomes" id="UP000199158">
    <property type="component" value="Unassembled WGS sequence"/>
</dbReference>
<dbReference type="EMBL" id="FOCG01000002">
    <property type="protein sequence ID" value="SEM99688.1"/>
    <property type="molecule type" value="Genomic_DNA"/>
</dbReference>
<dbReference type="AlphaFoldDB" id="A0A1H8CZB0"/>